<comment type="subcellular location">
    <subcellularLocation>
        <location evidence="1">Cell membrane</location>
    </subcellularLocation>
</comment>
<dbReference type="SUPFAM" id="SSF53756">
    <property type="entry name" value="UDP-Glycosyltransferase/glycogen phosphorylase"/>
    <property type="match status" value="1"/>
</dbReference>
<dbReference type="Gene3D" id="3.90.550.10">
    <property type="entry name" value="Spore Coat Polysaccharide Biosynthesis Protein SpsA, Chain A"/>
    <property type="match status" value="1"/>
</dbReference>
<evidence type="ECO:0000256" key="3">
    <source>
        <dbReference type="ARBA" id="ARBA00022676"/>
    </source>
</evidence>
<evidence type="ECO:0000256" key="4">
    <source>
        <dbReference type="ARBA" id="ARBA00022679"/>
    </source>
</evidence>
<dbReference type="SUPFAM" id="SSF53448">
    <property type="entry name" value="Nucleotide-diphospho-sugar transferases"/>
    <property type="match status" value="1"/>
</dbReference>
<dbReference type="GO" id="GO:0016757">
    <property type="term" value="F:glycosyltransferase activity"/>
    <property type="evidence" value="ECO:0007669"/>
    <property type="project" value="UniProtKB-KW"/>
</dbReference>
<dbReference type="AlphaFoldDB" id="A0A089ZF22"/>
<evidence type="ECO:0000256" key="2">
    <source>
        <dbReference type="ARBA" id="ARBA00022475"/>
    </source>
</evidence>
<dbReference type="GO" id="GO:0005886">
    <property type="term" value="C:plasma membrane"/>
    <property type="evidence" value="ECO:0007669"/>
    <property type="project" value="UniProtKB-SubCell"/>
</dbReference>
<reference evidence="7 8" key="1">
    <citation type="submission" date="2013-12" db="EMBL/GenBank/DDBJ databases">
        <title>The complete genome sequence of Methanobacterium sp. BRM9.</title>
        <authorList>
            <consortium name="Pastoral Greenhouse Gas Research Consortium"/>
            <person name="Kelly W.J."/>
            <person name="Leahy S.C."/>
            <person name="Perry R."/>
            <person name="Li D."/>
            <person name="Altermann E."/>
            <person name="Lambie S.C."/>
            <person name="Attwood G.T."/>
        </authorList>
    </citation>
    <scope>NUCLEOTIDE SEQUENCE [LARGE SCALE GENOMIC DNA]</scope>
    <source>
        <strain evidence="7 8">BRM9</strain>
    </source>
</reference>
<evidence type="ECO:0000256" key="5">
    <source>
        <dbReference type="ARBA" id="ARBA00023136"/>
    </source>
</evidence>
<dbReference type="Pfam" id="PF00535">
    <property type="entry name" value="Glycos_transf_2"/>
    <property type="match status" value="1"/>
</dbReference>
<name>A0A089ZF22_METFO</name>
<evidence type="ECO:0000256" key="1">
    <source>
        <dbReference type="ARBA" id="ARBA00004236"/>
    </source>
</evidence>
<dbReference type="PANTHER" id="PTHR43646:SF2">
    <property type="entry name" value="GLYCOSYLTRANSFERASE 2-LIKE DOMAIN-CONTAINING PROTEIN"/>
    <property type="match status" value="1"/>
</dbReference>
<keyword evidence="3" id="KW-0328">Glycosyltransferase</keyword>
<dbReference type="GeneID" id="24791814"/>
<keyword evidence="4 7" id="KW-0808">Transferase</keyword>
<dbReference type="STRING" id="2162.BRM9_0663"/>
<proteinExistence type="predicted"/>
<dbReference type="NCBIfam" id="TIGR00661">
    <property type="entry name" value="MJ1255"/>
    <property type="match status" value="1"/>
</dbReference>
<dbReference type="InterPro" id="IPR001173">
    <property type="entry name" value="Glyco_trans_2-like"/>
</dbReference>
<dbReference type="Gene3D" id="3.40.50.2000">
    <property type="entry name" value="Glycogen Phosphorylase B"/>
    <property type="match status" value="1"/>
</dbReference>
<keyword evidence="5" id="KW-0472">Membrane</keyword>
<dbReference type="KEGG" id="mfc:BRM9_0663"/>
<dbReference type="PANTHER" id="PTHR43646">
    <property type="entry name" value="GLYCOSYLTRANSFERASE"/>
    <property type="match status" value="1"/>
</dbReference>
<dbReference type="Proteomes" id="UP000029661">
    <property type="component" value="Chromosome"/>
</dbReference>
<protein>
    <submittedName>
        <fullName evidence="7">Glycosyl transferase GT2 family</fullName>
    </submittedName>
</protein>
<evidence type="ECO:0000259" key="6">
    <source>
        <dbReference type="Pfam" id="PF00535"/>
    </source>
</evidence>
<dbReference type="EMBL" id="CP006933">
    <property type="protein sequence ID" value="AIS31485.1"/>
    <property type="molecule type" value="Genomic_DNA"/>
</dbReference>
<feature type="domain" description="Glycosyltransferase 2-like" evidence="6">
    <location>
        <begin position="4"/>
        <end position="125"/>
    </location>
</feature>
<evidence type="ECO:0000313" key="7">
    <source>
        <dbReference type="EMBL" id="AIS31485.1"/>
    </source>
</evidence>
<dbReference type="OrthoDB" id="46222at2157"/>
<dbReference type="RefSeq" id="WP_048084787.1">
    <property type="nucleotide sequence ID" value="NZ_CP006933.1"/>
</dbReference>
<evidence type="ECO:0000313" key="8">
    <source>
        <dbReference type="Proteomes" id="UP000029661"/>
    </source>
</evidence>
<dbReference type="InterPro" id="IPR005262">
    <property type="entry name" value="MJ1255-like"/>
</dbReference>
<organism evidence="7 8">
    <name type="scientific">Methanobacterium formicicum</name>
    <dbReference type="NCBI Taxonomy" id="2162"/>
    <lineage>
        <taxon>Archaea</taxon>
        <taxon>Methanobacteriati</taxon>
        <taxon>Methanobacteriota</taxon>
        <taxon>Methanomada group</taxon>
        <taxon>Methanobacteria</taxon>
        <taxon>Methanobacteriales</taxon>
        <taxon>Methanobacteriaceae</taxon>
        <taxon>Methanobacterium</taxon>
    </lineage>
</organism>
<sequence length="583" mass="67108">MKLSIIIPTFNEENYLPHLLESIKRQDFRDYEVIVADAGSTDSTRDIAQEFGCKIVEGGLPAVGRNRGADIAQGTYFLFLDSDVILTRDYLELCVDEFQERELGIAITQIAPLSDSFLNKITHDFANFFMRKVEKIKPHGAGCYGIVTTKKLHQEVEGFDEDLDFGEDTDYIERISAISQFKVLRSPKLLVSTRRLQEEGLRNVAFKYAKSTFYQFRGKQITAEDLDYTFGHPDTKRIIYSVCGEGMGHAIRAKVLLHHLTQKNEVHIFASDRAYTYLSQHFDNVYEIGGFNTVYEDNTVQNTKTFIKGMKDLPGDLKKSLRLMYSVAKAVKPQVIISDFEFYSNLLSKILRLPLISLDNMHVLTQAELDVPSKFRTERIAAEGVVRSFIQMPTFYLITSYFYPPLKNPEKSKYFPPVLREAIMNLKPYNGEHVLVYQTSDSNVKLLDILKKFDDEFIVYGFHQDGRDENLRFKNFNEDEFFQDLARARAVIANGGFTLISEALYLGKPVLSVPVKKQFEQILNAIYMDRLGYGEFHQDLEEEDIANFLSRLEEYRKNIDLTFQHDNNQAILGELDSLLDKYT</sequence>
<keyword evidence="2" id="KW-1003">Cell membrane</keyword>
<gene>
    <name evidence="7" type="ORF">BRM9_0663</name>
</gene>
<accession>A0A089ZF22</accession>
<dbReference type="Pfam" id="PF13528">
    <property type="entry name" value="Glyco_trans_1_3"/>
    <property type="match status" value="1"/>
</dbReference>
<dbReference type="InterPro" id="IPR029044">
    <property type="entry name" value="Nucleotide-diphossugar_trans"/>
</dbReference>